<proteinExistence type="predicted"/>
<dbReference type="EMBL" id="GU474895">
    <property type="protein sequence ID" value="ADI18619.1"/>
    <property type="molecule type" value="Genomic_DNA"/>
</dbReference>
<feature type="region of interest" description="Disordered" evidence="1">
    <location>
        <begin position="1"/>
        <end position="42"/>
    </location>
</feature>
<accession>E0XW28</accession>
<dbReference type="AlphaFoldDB" id="E0XW28"/>
<protein>
    <submittedName>
        <fullName evidence="2">Uncharacterized protein</fullName>
    </submittedName>
</protein>
<organism evidence="2">
    <name type="scientific">uncultured Rhodospirillales bacterium HF4000_24M03</name>
    <dbReference type="NCBI Taxonomy" id="710788"/>
    <lineage>
        <taxon>Bacteria</taxon>
        <taxon>Pseudomonadati</taxon>
        <taxon>Pseudomonadota</taxon>
        <taxon>Alphaproteobacteria</taxon>
        <taxon>Rhodospirillales</taxon>
        <taxon>environmental samples</taxon>
    </lineage>
</organism>
<sequence length="76" mass="8270">MIARSPPCPSRAAVNPAPRTPHEPNIPDYRRNHARHQSRQSRLPFIDGLVVTARAPTPDPIPNSAVKTLRADGTAS</sequence>
<reference evidence="2" key="1">
    <citation type="journal article" date="2011" name="Environ. Microbiol.">
        <title>Time-series analyses of Monterey Bay coastal microbial picoplankton using a 'genome proxy' microarray.</title>
        <authorList>
            <person name="Rich V.I."/>
            <person name="Pham V.D."/>
            <person name="Eppley J."/>
            <person name="Shi Y."/>
            <person name="DeLong E.F."/>
        </authorList>
    </citation>
    <scope>NUCLEOTIDE SEQUENCE</scope>
</reference>
<evidence type="ECO:0000313" key="2">
    <source>
        <dbReference type="EMBL" id="ADI18619.1"/>
    </source>
</evidence>
<feature type="region of interest" description="Disordered" evidence="1">
    <location>
        <begin position="56"/>
        <end position="76"/>
    </location>
</feature>
<evidence type="ECO:0000256" key="1">
    <source>
        <dbReference type="SAM" id="MobiDB-lite"/>
    </source>
</evidence>
<name>E0XW28_9PROT</name>